<sequence length="134" mass="14715">MAISKLFIASIFLSLLVLRLVEADQKIVVALAKLGVPYPPGQIFARGLAGHAAHDANADNARVQIFVRHQKIGLKQKNEDPSIERATLRNYKISLDPFPSWLIPDDSKGFSPPNVPDNSILILYSYTTFSPSSA</sequence>
<keyword evidence="3" id="KW-1185">Reference proteome</keyword>
<dbReference type="AlphaFoldDB" id="A0AAV1S450"/>
<evidence type="ECO:0000313" key="2">
    <source>
        <dbReference type="EMBL" id="CAK7346209.1"/>
    </source>
</evidence>
<keyword evidence="1" id="KW-0732">Signal</keyword>
<comment type="caution">
    <text evidence="2">The sequence shown here is derived from an EMBL/GenBank/DDBJ whole genome shotgun (WGS) entry which is preliminary data.</text>
</comment>
<organism evidence="2 3">
    <name type="scientific">Dovyalis caffra</name>
    <dbReference type="NCBI Taxonomy" id="77055"/>
    <lineage>
        <taxon>Eukaryota</taxon>
        <taxon>Viridiplantae</taxon>
        <taxon>Streptophyta</taxon>
        <taxon>Embryophyta</taxon>
        <taxon>Tracheophyta</taxon>
        <taxon>Spermatophyta</taxon>
        <taxon>Magnoliopsida</taxon>
        <taxon>eudicotyledons</taxon>
        <taxon>Gunneridae</taxon>
        <taxon>Pentapetalae</taxon>
        <taxon>rosids</taxon>
        <taxon>fabids</taxon>
        <taxon>Malpighiales</taxon>
        <taxon>Salicaceae</taxon>
        <taxon>Flacourtieae</taxon>
        <taxon>Dovyalis</taxon>
    </lineage>
</organism>
<name>A0AAV1S450_9ROSI</name>
<feature type="signal peptide" evidence="1">
    <location>
        <begin position="1"/>
        <end position="23"/>
    </location>
</feature>
<proteinExistence type="predicted"/>
<dbReference type="EMBL" id="CAWUPB010001173">
    <property type="protein sequence ID" value="CAK7346209.1"/>
    <property type="molecule type" value="Genomic_DNA"/>
</dbReference>
<dbReference type="Proteomes" id="UP001314170">
    <property type="component" value="Unassembled WGS sequence"/>
</dbReference>
<accession>A0AAV1S450</accession>
<reference evidence="2 3" key="1">
    <citation type="submission" date="2024-01" db="EMBL/GenBank/DDBJ databases">
        <authorList>
            <person name="Waweru B."/>
        </authorList>
    </citation>
    <scope>NUCLEOTIDE SEQUENCE [LARGE SCALE GENOMIC DNA]</scope>
</reference>
<evidence type="ECO:0000313" key="3">
    <source>
        <dbReference type="Proteomes" id="UP001314170"/>
    </source>
</evidence>
<protein>
    <submittedName>
        <fullName evidence="2">Uncharacterized protein</fullName>
    </submittedName>
</protein>
<evidence type="ECO:0000256" key="1">
    <source>
        <dbReference type="SAM" id="SignalP"/>
    </source>
</evidence>
<feature type="chain" id="PRO_5043898019" evidence="1">
    <location>
        <begin position="24"/>
        <end position="134"/>
    </location>
</feature>
<gene>
    <name evidence="2" type="ORF">DCAF_LOCUS18880</name>
</gene>